<name>A0A816CP16_9BILA</name>
<dbReference type="Proteomes" id="UP000663829">
    <property type="component" value="Unassembled WGS sequence"/>
</dbReference>
<dbReference type="AlphaFoldDB" id="A0A816CP16"/>
<dbReference type="EMBL" id="CAJNOQ010041653">
    <property type="protein sequence ID" value="CAF1624347.1"/>
    <property type="molecule type" value="Genomic_DNA"/>
</dbReference>
<reference evidence="1" key="1">
    <citation type="submission" date="2021-02" db="EMBL/GenBank/DDBJ databases">
        <authorList>
            <person name="Nowell W R."/>
        </authorList>
    </citation>
    <scope>NUCLEOTIDE SEQUENCE</scope>
</reference>
<sequence length="147" mass="17051">MKMSNSTNLKPDQRMKIITTGMQIENSGRKVTYVELPKETSFNKKTCKRWWDRKDLLLKRGTLCDRKKGKSGGPIQQSFSNKQEIDHAITVCENLQIGQHLKDAAEKLKCAKSTLKKHLKNKVTWKKPPKKEKNHNNFVSIKRIKFA</sequence>
<protein>
    <submittedName>
        <fullName evidence="1">Uncharacterized protein</fullName>
    </submittedName>
</protein>
<dbReference type="EMBL" id="CAJOBC010109052">
    <property type="protein sequence ID" value="CAF4517181.1"/>
    <property type="molecule type" value="Genomic_DNA"/>
</dbReference>
<accession>A0A816CP16</accession>
<proteinExistence type="predicted"/>
<organism evidence="1 3">
    <name type="scientific">Didymodactylos carnosus</name>
    <dbReference type="NCBI Taxonomy" id="1234261"/>
    <lineage>
        <taxon>Eukaryota</taxon>
        <taxon>Metazoa</taxon>
        <taxon>Spiralia</taxon>
        <taxon>Gnathifera</taxon>
        <taxon>Rotifera</taxon>
        <taxon>Eurotatoria</taxon>
        <taxon>Bdelloidea</taxon>
        <taxon>Philodinida</taxon>
        <taxon>Philodinidae</taxon>
        <taxon>Didymodactylos</taxon>
    </lineage>
</organism>
<evidence type="ECO:0000313" key="2">
    <source>
        <dbReference type="EMBL" id="CAF4517181.1"/>
    </source>
</evidence>
<keyword evidence="3" id="KW-1185">Reference proteome</keyword>
<dbReference type="Proteomes" id="UP000681722">
    <property type="component" value="Unassembled WGS sequence"/>
</dbReference>
<comment type="caution">
    <text evidence="1">The sequence shown here is derived from an EMBL/GenBank/DDBJ whole genome shotgun (WGS) entry which is preliminary data.</text>
</comment>
<gene>
    <name evidence="1" type="ORF">GPM918_LOCUS43935</name>
    <name evidence="2" type="ORF">SRO942_LOCUS45596</name>
</gene>
<evidence type="ECO:0000313" key="3">
    <source>
        <dbReference type="Proteomes" id="UP000663829"/>
    </source>
</evidence>
<evidence type="ECO:0000313" key="1">
    <source>
        <dbReference type="EMBL" id="CAF1624347.1"/>
    </source>
</evidence>